<dbReference type="JaponicusDB" id="SJAG_05012">
    <property type="gene designation" value="rfp1"/>
</dbReference>
<protein>
    <submittedName>
        <fullName evidence="2">SUMO-targeted ubiquitin-protein ligase subunit Rfp1</fullName>
    </submittedName>
</protein>
<dbReference type="OrthoDB" id="10261384at2759"/>
<evidence type="ECO:0000313" key="3">
    <source>
        <dbReference type="JaponicusDB" id="SJAG_05012"/>
    </source>
</evidence>
<dbReference type="GO" id="GO:0006511">
    <property type="term" value="P:ubiquitin-dependent protein catabolic process"/>
    <property type="evidence" value="ECO:0007669"/>
    <property type="project" value="EnsemblFungi"/>
</dbReference>
<dbReference type="EMBL" id="KE651167">
    <property type="protein sequence ID" value="EEB09788.1"/>
    <property type="molecule type" value="Genomic_DNA"/>
</dbReference>
<reference evidence="2 4" key="1">
    <citation type="journal article" date="2011" name="Science">
        <title>Comparative functional genomics of the fission yeasts.</title>
        <authorList>
            <person name="Rhind N."/>
            <person name="Chen Z."/>
            <person name="Yassour M."/>
            <person name="Thompson D.A."/>
            <person name="Haas B.J."/>
            <person name="Habib N."/>
            <person name="Wapinski I."/>
            <person name="Roy S."/>
            <person name="Lin M.F."/>
            <person name="Heiman D.I."/>
            <person name="Young S.K."/>
            <person name="Furuya K."/>
            <person name="Guo Y."/>
            <person name="Pidoux A."/>
            <person name="Chen H.M."/>
            <person name="Robbertse B."/>
            <person name="Goldberg J.M."/>
            <person name="Aoki K."/>
            <person name="Bayne E.H."/>
            <person name="Berlin A.M."/>
            <person name="Desjardins C.A."/>
            <person name="Dobbs E."/>
            <person name="Dukaj L."/>
            <person name="Fan L."/>
            <person name="FitzGerald M.G."/>
            <person name="French C."/>
            <person name="Gujja S."/>
            <person name="Hansen K."/>
            <person name="Keifenheim D."/>
            <person name="Levin J.Z."/>
            <person name="Mosher R.A."/>
            <person name="Mueller C.A."/>
            <person name="Pfiffner J."/>
            <person name="Priest M."/>
            <person name="Russ C."/>
            <person name="Smialowska A."/>
            <person name="Swoboda P."/>
            <person name="Sykes S.M."/>
            <person name="Vaughn M."/>
            <person name="Vengrova S."/>
            <person name="Yoder R."/>
            <person name="Zeng Q."/>
            <person name="Allshire R."/>
            <person name="Baulcombe D."/>
            <person name="Birren B.W."/>
            <person name="Brown W."/>
            <person name="Ekwall K."/>
            <person name="Kellis M."/>
            <person name="Leatherwood J."/>
            <person name="Levin H."/>
            <person name="Margalit H."/>
            <person name="Martienssen R."/>
            <person name="Nieduszynski C.A."/>
            <person name="Spatafora J.W."/>
            <person name="Friedman N."/>
            <person name="Dalgaard J.Z."/>
            <person name="Baumann P."/>
            <person name="Niki H."/>
            <person name="Regev A."/>
            <person name="Nusbaum C."/>
        </authorList>
    </citation>
    <scope>NUCLEOTIDE SEQUENCE [LARGE SCALE GENOMIC DNA]</scope>
    <source>
        <strain evidence="4">yFS275 / FY16936</strain>
    </source>
</reference>
<dbReference type="GO" id="GO:0003677">
    <property type="term" value="F:DNA binding"/>
    <property type="evidence" value="ECO:0007669"/>
    <property type="project" value="EnsemblFungi"/>
</dbReference>
<keyword evidence="2" id="KW-0436">Ligase</keyword>
<dbReference type="GO" id="GO:0120290">
    <property type="term" value="P:stalled replication fork localization to nuclear periphery"/>
    <property type="evidence" value="ECO:0007669"/>
    <property type="project" value="EnsemblFungi"/>
</dbReference>
<dbReference type="STRING" id="402676.B6K8D4"/>
<evidence type="ECO:0000256" key="1">
    <source>
        <dbReference type="SAM" id="MobiDB-lite"/>
    </source>
</evidence>
<dbReference type="InterPro" id="IPR038886">
    <property type="entry name" value="E3_SLX5/Rfp1"/>
</dbReference>
<feature type="region of interest" description="Disordered" evidence="1">
    <location>
        <begin position="1"/>
        <end position="29"/>
    </location>
</feature>
<sequence length="249" mass="27815">MQLNGNESGNDNVIDLTGSSPPREASDPNPVIIDVDAIPDDAIPLSESSQRAAQHGTRRARTRRRRINGSNVQSMLEDIVYLGPQLLTRRIFQSRRVPESIARNSLTERNIPGYIPAQFFTIFSNRLRYTLANHPMLFEQGYFNDTNVEPEESYIDRAKAEYTPPKPARAGFSRSINPSTVLLCPGCQEELGASKNAQKATLWATKCGHVYCGLCKDAIKNAKRTERKCAVPSCRQSLVSKNALFQLYL</sequence>
<dbReference type="PANTHER" id="PTHR28042">
    <property type="entry name" value="E3 UBIQUITIN-PROTEIN LIGASE COMPLEX SLX5-SLX8 SUBUNIT SLX5"/>
    <property type="match status" value="1"/>
</dbReference>
<feature type="compositionally biased region" description="Polar residues" evidence="1">
    <location>
        <begin position="1"/>
        <end position="11"/>
    </location>
</feature>
<dbReference type="Proteomes" id="UP000001744">
    <property type="component" value="Unassembled WGS sequence"/>
</dbReference>
<dbReference type="eggNOG" id="ENOG502SDJU">
    <property type="taxonomic scope" value="Eukaryota"/>
</dbReference>
<dbReference type="GO" id="GO:0000785">
    <property type="term" value="C:chromatin"/>
    <property type="evidence" value="ECO:0007669"/>
    <property type="project" value="EnsemblFungi"/>
</dbReference>
<dbReference type="Gene3D" id="3.30.40.10">
    <property type="entry name" value="Zinc/RING finger domain, C3HC4 (zinc finger)"/>
    <property type="match status" value="1"/>
</dbReference>
<dbReference type="OMA" id="PRCHEEL"/>
<organism evidence="2 4">
    <name type="scientific">Schizosaccharomyces japonicus (strain yFS275 / FY16936)</name>
    <name type="common">Fission yeast</name>
    <dbReference type="NCBI Taxonomy" id="402676"/>
    <lineage>
        <taxon>Eukaryota</taxon>
        <taxon>Fungi</taxon>
        <taxon>Dikarya</taxon>
        <taxon>Ascomycota</taxon>
        <taxon>Taphrinomycotina</taxon>
        <taxon>Schizosaccharomycetes</taxon>
        <taxon>Schizosaccharomycetales</taxon>
        <taxon>Schizosaccharomycetaceae</taxon>
        <taxon>Schizosaccharomyces</taxon>
    </lineage>
</organism>
<evidence type="ECO:0000313" key="4">
    <source>
        <dbReference type="Proteomes" id="UP000001744"/>
    </source>
</evidence>
<gene>
    <name evidence="3" type="primary">rfp1</name>
    <name evidence="2" type="ORF">SJAG_05012</name>
</gene>
<dbReference type="PANTHER" id="PTHR28042:SF1">
    <property type="entry name" value="E3 UBIQUITIN-PROTEIN LIGASE COMPLEX SLX5-SLX8 SUBUNIT SLX5"/>
    <property type="match status" value="1"/>
</dbReference>
<dbReference type="GO" id="GO:0016874">
    <property type="term" value="F:ligase activity"/>
    <property type="evidence" value="ECO:0007669"/>
    <property type="project" value="UniProtKB-KW"/>
</dbReference>
<dbReference type="RefSeq" id="XP_002176081.1">
    <property type="nucleotide sequence ID" value="XM_002176045.1"/>
</dbReference>
<dbReference type="HOGENOM" id="CLU_043321_1_0_1"/>
<name>B6K8D4_SCHJY</name>
<evidence type="ECO:0000313" key="2">
    <source>
        <dbReference type="EMBL" id="EEB09788.1"/>
    </source>
</evidence>
<dbReference type="VEuPathDB" id="FungiDB:SJAG_05012"/>
<dbReference type="AlphaFoldDB" id="B6K8D4"/>
<dbReference type="GO" id="GO:0006281">
    <property type="term" value="P:DNA repair"/>
    <property type="evidence" value="ECO:0007669"/>
    <property type="project" value="EnsemblFungi"/>
</dbReference>
<dbReference type="InterPro" id="IPR013083">
    <property type="entry name" value="Znf_RING/FYVE/PHD"/>
</dbReference>
<dbReference type="GO" id="GO:0033768">
    <property type="term" value="C:SUMO-targeted ubiquitin ligase complex"/>
    <property type="evidence" value="ECO:0007669"/>
    <property type="project" value="EnsemblFungi"/>
</dbReference>
<dbReference type="GO" id="GO:0035861">
    <property type="term" value="C:site of double-strand break"/>
    <property type="evidence" value="ECO:0007669"/>
    <property type="project" value="EnsemblFungi"/>
</dbReference>
<dbReference type="GeneID" id="7047493"/>
<dbReference type="SUPFAM" id="SSF57850">
    <property type="entry name" value="RING/U-box"/>
    <property type="match status" value="1"/>
</dbReference>
<proteinExistence type="predicted"/>
<keyword evidence="4" id="KW-1185">Reference proteome</keyword>
<accession>B6K8D4</accession>